<proteinExistence type="predicted"/>
<name>A0A1H4X4D6_9PSED</name>
<evidence type="ECO:0000313" key="1">
    <source>
        <dbReference type="EMBL" id="SED00100.1"/>
    </source>
</evidence>
<gene>
    <name evidence="1" type="ORF">SAMN04490185_2536</name>
</gene>
<dbReference type="AlphaFoldDB" id="A0A1H4X4D6"/>
<dbReference type="EMBL" id="FNTF01000002">
    <property type="protein sequence ID" value="SED00100.1"/>
    <property type="molecule type" value="Genomic_DNA"/>
</dbReference>
<dbReference type="Proteomes" id="UP000183114">
    <property type="component" value="Unassembled WGS sequence"/>
</dbReference>
<protein>
    <submittedName>
        <fullName evidence="1">Uncharacterized protein</fullName>
    </submittedName>
</protein>
<evidence type="ECO:0000313" key="2">
    <source>
        <dbReference type="Proteomes" id="UP000183114"/>
    </source>
</evidence>
<dbReference type="RefSeq" id="WP_074874362.1">
    <property type="nucleotide sequence ID" value="NZ_FNTF01000002.1"/>
</dbReference>
<accession>A0A1H4X4D6</accession>
<organism evidence="1 2">
    <name type="scientific">Pseudomonas frederiksbergensis</name>
    <dbReference type="NCBI Taxonomy" id="104087"/>
    <lineage>
        <taxon>Bacteria</taxon>
        <taxon>Pseudomonadati</taxon>
        <taxon>Pseudomonadota</taxon>
        <taxon>Gammaproteobacteria</taxon>
        <taxon>Pseudomonadales</taxon>
        <taxon>Pseudomonadaceae</taxon>
        <taxon>Pseudomonas</taxon>
    </lineage>
</organism>
<reference evidence="1 2" key="1">
    <citation type="submission" date="2016-10" db="EMBL/GenBank/DDBJ databases">
        <authorList>
            <person name="de Groot N.N."/>
        </authorList>
    </citation>
    <scope>NUCLEOTIDE SEQUENCE [LARGE SCALE GENOMIC DNA]</scope>
    <source>
        <strain evidence="1 2">BS3655</strain>
    </source>
</reference>
<sequence length="102" mass="10807">MPYGPLGSRKVHGGKRHTPEVDWDEADLLHAIGIHTFDARDILGHLSAGAGAAFAQVDVDTADRGGLLAAQRTGQLAEGVVVKYASGQVIYPTPQRLDMVCT</sequence>